<keyword evidence="4" id="KW-1185">Reference proteome</keyword>
<feature type="region of interest" description="Disordered" evidence="2">
    <location>
        <begin position="770"/>
        <end position="907"/>
    </location>
</feature>
<sequence length="907" mass="99248">MSLATLSPYDAPRQQKGSGKTVFVPLPRDHDHISLRETLLDILPNIKTIHFAPGNLFAVFSSTHIAEDAIQTINDSLRINAQMSRTELAKDPGSNNYTNNNHDPRRLVNEPSCEIILATPRFLEGEDVERVLETYAGFERLQGRKAIFSDALWAWKALDDLNTTTNFAAHFAKLRDEPVLPDTDAEISNIDTNARPPRRHNGARTIFVAKIPKSSNVSIARDLLGMLARYRGFVRLSFQSENQCFVDFYDPASAQNAIARIRATTSMSAALAHKRPTDPTQFPLEAPAAALFVKLESFLPEPEARALFERMPSCEEITFAPQHCIVRFASPQDAGHALDYIRRCTNLVVNYAKTGTRNSITLGHNGSLSDSGPIGSPGVKVHIPPYGANPKELFSIYTGFRGLICDEDGSLIGIYEDINAARRAHFELLRSLSSETTLIRRSFTPRTPKGYVNPSTVLYVSLNTPLTEGQVKRLLASYTGFSNFKTIIKTSGERYGLVQFASVADAQAALEDLVRITNLNVDYSKKGEGAFIYSAGDGRPRMETRTLPSGPVVNIYGSTESTVGRNDTALSNEEDEIRFQEFAGNKRNTEVPAPTIRAAGKDPRGSARNVLHLTSPPHSISTLKKYATSQLSATRLIIKRNYCFIVFPDHEIASKAIPKLAERFPACEVQFARSDVSQSSLNASGKSHGTSVNEAPSESLVLNVGWSGAEPVFADLCRNFEGFKEVESISPSNGLAHFGTQQQAQRALEDLNSTTNVQCAYATRNIGTFSDAATGPATYNRSSHIHNNGGRPRGTRRSSQSHINHGPSAGNGIGRPNRNKPSDTDRTTEENITEIESSFRGTAKPPALASAGKRANLPRRRNEKENRAMSAHPPLTDQVYHDSVGTPTLGDKNRGRISAATSQAASA</sequence>
<organism evidence="3 4">
    <name type="scientific">Powellomyces hirtus</name>
    <dbReference type="NCBI Taxonomy" id="109895"/>
    <lineage>
        <taxon>Eukaryota</taxon>
        <taxon>Fungi</taxon>
        <taxon>Fungi incertae sedis</taxon>
        <taxon>Chytridiomycota</taxon>
        <taxon>Chytridiomycota incertae sedis</taxon>
        <taxon>Chytridiomycetes</taxon>
        <taxon>Spizellomycetales</taxon>
        <taxon>Powellomycetaceae</taxon>
        <taxon>Powellomyces</taxon>
    </lineage>
</organism>
<dbReference type="Proteomes" id="UP000318582">
    <property type="component" value="Unassembled WGS sequence"/>
</dbReference>
<reference evidence="3 4" key="1">
    <citation type="journal article" date="2019" name="Sci. Rep.">
        <title>Comparative genomics of chytrid fungi reveal insights into the obligate biotrophic and pathogenic lifestyle of Synchytrium endobioticum.</title>
        <authorList>
            <person name="van de Vossenberg B.T.L.H."/>
            <person name="Warris S."/>
            <person name="Nguyen H.D.T."/>
            <person name="van Gent-Pelzer M.P.E."/>
            <person name="Joly D.L."/>
            <person name="van de Geest H.C."/>
            <person name="Bonants P.J.M."/>
            <person name="Smith D.S."/>
            <person name="Levesque C.A."/>
            <person name="van der Lee T.A.J."/>
        </authorList>
    </citation>
    <scope>NUCLEOTIDE SEQUENCE [LARGE SCALE GENOMIC DNA]</scope>
    <source>
        <strain evidence="3 4">CBS 809.83</strain>
    </source>
</reference>
<feature type="compositionally biased region" description="Polar residues" evidence="2">
    <location>
        <begin position="777"/>
        <end position="786"/>
    </location>
</feature>
<keyword evidence="1" id="KW-0694">RNA-binding</keyword>
<name>A0A507DQT2_9FUNG</name>
<dbReference type="GO" id="GO:0003723">
    <property type="term" value="F:RNA binding"/>
    <property type="evidence" value="ECO:0007669"/>
    <property type="project" value="UniProtKB-KW"/>
</dbReference>
<feature type="region of interest" description="Disordered" evidence="2">
    <location>
        <begin position="1"/>
        <end position="22"/>
    </location>
</feature>
<dbReference type="AlphaFoldDB" id="A0A507DQT2"/>
<dbReference type="SUPFAM" id="SSF54928">
    <property type="entry name" value="RNA-binding domain, RBD"/>
    <property type="match status" value="2"/>
</dbReference>
<dbReference type="InterPro" id="IPR035979">
    <property type="entry name" value="RBD_domain_sf"/>
</dbReference>
<evidence type="ECO:0008006" key="5">
    <source>
        <dbReference type="Google" id="ProtNLM"/>
    </source>
</evidence>
<evidence type="ECO:0000256" key="1">
    <source>
        <dbReference type="ARBA" id="ARBA00022884"/>
    </source>
</evidence>
<evidence type="ECO:0000256" key="2">
    <source>
        <dbReference type="SAM" id="MobiDB-lite"/>
    </source>
</evidence>
<evidence type="ECO:0000313" key="3">
    <source>
        <dbReference type="EMBL" id="TPX54033.1"/>
    </source>
</evidence>
<proteinExistence type="predicted"/>
<comment type="caution">
    <text evidence="3">The sequence shown here is derived from an EMBL/GenBank/DDBJ whole genome shotgun (WGS) entry which is preliminary data.</text>
</comment>
<dbReference type="PANTHER" id="PTHR24012">
    <property type="entry name" value="RNA BINDING PROTEIN"/>
    <property type="match status" value="1"/>
</dbReference>
<gene>
    <name evidence="3" type="ORF">PhCBS80983_g06061</name>
</gene>
<protein>
    <recommendedName>
        <fullName evidence="5">RRM domain-containing protein</fullName>
    </recommendedName>
</protein>
<dbReference type="EMBL" id="QEAQ01000174">
    <property type="protein sequence ID" value="TPX54033.1"/>
    <property type="molecule type" value="Genomic_DNA"/>
</dbReference>
<dbReference type="InterPro" id="IPR012677">
    <property type="entry name" value="Nucleotide-bd_a/b_plait_sf"/>
</dbReference>
<feature type="compositionally biased region" description="Basic and acidic residues" evidence="2">
    <location>
        <begin position="820"/>
        <end position="829"/>
    </location>
</feature>
<dbReference type="Gene3D" id="3.30.70.330">
    <property type="match status" value="2"/>
</dbReference>
<evidence type="ECO:0000313" key="4">
    <source>
        <dbReference type="Proteomes" id="UP000318582"/>
    </source>
</evidence>
<accession>A0A507DQT2</accession>
<dbReference type="CDD" id="cd00590">
    <property type="entry name" value="RRM_SF"/>
    <property type="match status" value="1"/>
</dbReference>